<gene>
    <name evidence="1" type="ORF">SE18_02785</name>
</gene>
<evidence type="ECO:0000313" key="1">
    <source>
        <dbReference type="EMBL" id="KPL91361.1"/>
    </source>
</evidence>
<comment type="caution">
    <text evidence="1">The sequence shown here is derived from an EMBL/GenBank/DDBJ whole genome shotgun (WGS) entry which is preliminary data.</text>
</comment>
<protein>
    <submittedName>
        <fullName evidence="1">Uncharacterized protein</fullName>
    </submittedName>
</protein>
<proteinExistence type="predicted"/>
<name>A0A0P6YMD8_9CHLR</name>
<dbReference type="EMBL" id="LGKP01000006">
    <property type="protein sequence ID" value="KPL91361.1"/>
    <property type="molecule type" value="Genomic_DNA"/>
</dbReference>
<sequence>MPGMTTYERGLQIYQVLMSFAYQRKTLTYETLGQLIDLPHRFLGNYLEHLLRYCTNQGLPQITILVVRKAEGTPSTGFPSETVDMDQELERVFEYPWFRQKPLTVEDLKALA</sequence>
<dbReference type="OrthoDB" id="9779761at2"/>
<keyword evidence="2" id="KW-1185">Reference proteome</keyword>
<dbReference type="AlphaFoldDB" id="A0A0P6YMD8"/>
<accession>A0A0P6YMD8</accession>
<dbReference type="Proteomes" id="UP000050277">
    <property type="component" value="Unassembled WGS sequence"/>
</dbReference>
<reference evidence="1 2" key="1">
    <citation type="submission" date="2015-07" db="EMBL/GenBank/DDBJ databases">
        <title>Whole genome sequence of Herpetosiphon geysericola DSM 7119.</title>
        <authorList>
            <person name="Hemp J."/>
            <person name="Ward L.M."/>
            <person name="Pace L.A."/>
            <person name="Fischer W.W."/>
        </authorList>
    </citation>
    <scope>NUCLEOTIDE SEQUENCE [LARGE SCALE GENOMIC DNA]</scope>
    <source>
        <strain evidence="1 2">DSM 7119</strain>
    </source>
</reference>
<dbReference type="RefSeq" id="WP_054532894.1">
    <property type="nucleotide sequence ID" value="NZ_LGKP01000006.1"/>
</dbReference>
<organism evidence="1 2">
    <name type="scientific">Herpetosiphon geysericola</name>
    <dbReference type="NCBI Taxonomy" id="70996"/>
    <lineage>
        <taxon>Bacteria</taxon>
        <taxon>Bacillati</taxon>
        <taxon>Chloroflexota</taxon>
        <taxon>Chloroflexia</taxon>
        <taxon>Herpetosiphonales</taxon>
        <taxon>Herpetosiphonaceae</taxon>
        <taxon>Herpetosiphon</taxon>
    </lineage>
</organism>
<evidence type="ECO:0000313" key="2">
    <source>
        <dbReference type="Proteomes" id="UP000050277"/>
    </source>
</evidence>